<protein>
    <submittedName>
        <fullName evidence="6">Aldehyde dehydrogenase</fullName>
    </submittedName>
</protein>
<gene>
    <name evidence="6" type="ORF">DPM19_02850</name>
</gene>
<evidence type="ECO:0000256" key="2">
    <source>
        <dbReference type="ARBA" id="ARBA00023002"/>
    </source>
</evidence>
<sequence>MTATPVLDAAASLLIGDDRIVDASGGTYDHIFPGTGQVNVTIPMAGAQEVDAAVRSAAAAQREWQAMPVDRRRDLMFALARAVEGDLETLGALSVHDYGVPIAMSPGMGQMLARFLDYYAGWVDKATGQTAPVGGSHDVNMIEREPYGVIGLIVPWNGPLVGIAMAAAPALAAGNAVVIKPPELAPLATVRFGELCRRVGLPPGLVNVIPGGPAAGDALVRHPGVGKLHFTGSGATARKIAVAAAEGLKPLSFELGGKSANVVFADADLDRAVSIAAFMGPLTQSGQSCACGSRILVERSVYPEFQERLVEAVRQAPIGDPFDPATLMGPVVSQAAVDRIMGAIGDAVRHGTGKLITGGDRLGGELAAGYYIEPTIFADVPNDSPLARIETFGPVVSVMPFDTEDEAVAIANDTDLGLVAYAHTSSFERAHRVARRLEAGSVWINTISDIQPSGPYGGYKQSGYGRLGGIEGLHEFSQVKNTRITMGA</sequence>
<comment type="caution">
    <text evidence="6">The sequence shown here is derived from an EMBL/GenBank/DDBJ whole genome shotgun (WGS) entry which is preliminary data.</text>
</comment>
<dbReference type="AlphaFoldDB" id="A0A365HGB7"/>
<evidence type="ECO:0000259" key="5">
    <source>
        <dbReference type="Pfam" id="PF00171"/>
    </source>
</evidence>
<dbReference type="InterPro" id="IPR016161">
    <property type="entry name" value="Ald_DH/histidinol_DH"/>
</dbReference>
<reference evidence="6 7" key="1">
    <citation type="submission" date="2018-06" db="EMBL/GenBank/DDBJ databases">
        <title>Actinomadura craniellae sp. nov. isolated from marine sponge Craniella sp.</title>
        <authorList>
            <person name="Li L."/>
            <person name="Xu Q.H."/>
            <person name="Lin H.W."/>
            <person name="Lu Y.H."/>
        </authorList>
    </citation>
    <scope>NUCLEOTIDE SEQUENCE [LARGE SCALE GENOMIC DNA]</scope>
    <source>
        <strain evidence="6 7">LHW63021</strain>
    </source>
</reference>
<feature type="active site" evidence="3">
    <location>
        <position position="254"/>
    </location>
</feature>
<evidence type="ECO:0000313" key="6">
    <source>
        <dbReference type="EMBL" id="RAY17113.1"/>
    </source>
</evidence>
<evidence type="ECO:0000256" key="1">
    <source>
        <dbReference type="ARBA" id="ARBA00009986"/>
    </source>
</evidence>
<dbReference type="InterPro" id="IPR029510">
    <property type="entry name" value="Ald_DH_CS_GLU"/>
</dbReference>
<organism evidence="6 7">
    <name type="scientific">Actinomadura craniellae</name>
    <dbReference type="NCBI Taxonomy" id="2231787"/>
    <lineage>
        <taxon>Bacteria</taxon>
        <taxon>Bacillati</taxon>
        <taxon>Actinomycetota</taxon>
        <taxon>Actinomycetes</taxon>
        <taxon>Streptosporangiales</taxon>
        <taxon>Thermomonosporaceae</taxon>
        <taxon>Actinomadura</taxon>
    </lineage>
</organism>
<evidence type="ECO:0000256" key="4">
    <source>
        <dbReference type="RuleBase" id="RU003345"/>
    </source>
</evidence>
<dbReference type="OrthoDB" id="3802174at2"/>
<dbReference type="FunFam" id="3.40.309.10:FF:000012">
    <property type="entry name" value="Betaine aldehyde dehydrogenase"/>
    <property type="match status" value="1"/>
</dbReference>
<name>A0A365HGB7_9ACTN</name>
<dbReference type="SUPFAM" id="SSF53720">
    <property type="entry name" value="ALDH-like"/>
    <property type="match status" value="1"/>
</dbReference>
<accession>A0A365HGB7</accession>
<feature type="domain" description="Aldehyde dehydrogenase" evidence="5">
    <location>
        <begin position="21"/>
        <end position="481"/>
    </location>
</feature>
<dbReference type="Proteomes" id="UP000251891">
    <property type="component" value="Unassembled WGS sequence"/>
</dbReference>
<dbReference type="PANTHER" id="PTHR11699">
    <property type="entry name" value="ALDEHYDE DEHYDROGENASE-RELATED"/>
    <property type="match status" value="1"/>
</dbReference>
<dbReference type="PROSITE" id="PS00070">
    <property type="entry name" value="ALDEHYDE_DEHYDR_CYS"/>
    <property type="match status" value="1"/>
</dbReference>
<dbReference type="PROSITE" id="PS00687">
    <property type="entry name" value="ALDEHYDE_DEHYDR_GLU"/>
    <property type="match status" value="1"/>
</dbReference>
<dbReference type="Gene3D" id="3.40.309.10">
    <property type="entry name" value="Aldehyde Dehydrogenase, Chain A, domain 2"/>
    <property type="match status" value="1"/>
</dbReference>
<proteinExistence type="inferred from homology"/>
<dbReference type="RefSeq" id="WP_111863168.1">
    <property type="nucleotide sequence ID" value="NZ_QLYX01000001.1"/>
</dbReference>
<comment type="similarity">
    <text evidence="1 4">Belongs to the aldehyde dehydrogenase family.</text>
</comment>
<dbReference type="InterPro" id="IPR016160">
    <property type="entry name" value="Ald_DH_CS_CYS"/>
</dbReference>
<dbReference type="InterPro" id="IPR016163">
    <property type="entry name" value="Ald_DH_C"/>
</dbReference>
<dbReference type="Gene3D" id="3.40.605.10">
    <property type="entry name" value="Aldehyde Dehydrogenase, Chain A, domain 1"/>
    <property type="match status" value="1"/>
</dbReference>
<dbReference type="FunFam" id="3.40.605.10:FF:000007">
    <property type="entry name" value="NAD/NADP-dependent betaine aldehyde dehydrogenase"/>
    <property type="match status" value="1"/>
</dbReference>
<dbReference type="InterPro" id="IPR016162">
    <property type="entry name" value="Ald_DH_N"/>
</dbReference>
<evidence type="ECO:0000256" key="3">
    <source>
        <dbReference type="PROSITE-ProRule" id="PRU10007"/>
    </source>
</evidence>
<keyword evidence="2 4" id="KW-0560">Oxidoreductase</keyword>
<keyword evidence="7" id="KW-1185">Reference proteome</keyword>
<dbReference type="GO" id="GO:0016620">
    <property type="term" value="F:oxidoreductase activity, acting on the aldehyde or oxo group of donors, NAD or NADP as acceptor"/>
    <property type="evidence" value="ECO:0007669"/>
    <property type="project" value="InterPro"/>
</dbReference>
<dbReference type="InterPro" id="IPR015590">
    <property type="entry name" value="Aldehyde_DH_dom"/>
</dbReference>
<dbReference type="EMBL" id="QLYX01000001">
    <property type="protein sequence ID" value="RAY17113.1"/>
    <property type="molecule type" value="Genomic_DNA"/>
</dbReference>
<dbReference type="Pfam" id="PF00171">
    <property type="entry name" value="Aldedh"/>
    <property type="match status" value="1"/>
</dbReference>
<evidence type="ECO:0000313" key="7">
    <source>
        <dbReference type="Proteomes" id="UP000251891"/>
    </source>
</evidence>